<dbReference type="Proteomes" id="UP001187471">
    <property type="component" value="Unassembled WGS sequence"/>
</dbReference>
<reference evidence="1" key="1">
    <citation type="submission" date="2022-12" db="EMBL/GenBank/DDBJ databases">
        <title>Draft genome assemblies for two species of Escallonia (Escalloniales).</title>
        <authorList>
            <person name="Chanderbali A."/>
            <person name="Dervinis C."/>
            <person name="Anghel I."/>
            <person name="Soltis D."/>
            <person name="Soltis P."/>
            <person name="Zapata F."/>
        </authorList>
    </citation>
    <scope>NUCLEOTIDE SEQUENCE</scope>
    <source>
        <strain evidence="1">UCBG92.1500</strain>
        <tissue evidence="1">Leaf</tissue>
    </source>
</reference>
<dbReference type="Pfam" id="PF07893">
    <property type="entry name" value="DUF1668"/>
    <property type="match status" value="1"/>
</dbReference>
<evidence type="ECO:0000313" key="2">
    <source>
        <dbReference type="Proteomes" id="UP001187471"/>
    </source>
</evidence>
<sequence length="379" mass="43525">MNLPPSLPQDWEKWGETSIFFTEEWGVIHVFALNLNDAYAYHVVDYVFPDPQVEGRIGRVALGSRIYFFGGDLIEAADGDLIEAADGEYYTYPLKMRVYDLRSRTWRDGPDLLGPKPFPLVAVIEGKIYALPGESACCYTLERLTSLHGWAVFEEYDPARERWSRLEEPPMHCYRYRPVHIYHPGAKTLFIKQEQDEGLYAFNLSTKKWSVHPWWTDHTADDPVVDNLWLHYWDSQSLIIGNNLYVAAPYDVYLRKSYVVVHKLDLPIRVDDPHHMECSEEAITFRFGGMYFPHVFLFQLHDHKLCVVVFRDASKVGFIPVSVYKLPPRDSSTSANPAGGEAKLGRIFRRHGRFSGDLRPRSCMIIDSGEAPFHAGACS</sequence>
<dbReference type="InterPro" id="IPR012871">
    <property type="entry name" value="DUF1668_ORYSA"/>
</dbReference>
<dbReference type="EMBL" id="JAVXUO010002353">
    <property type="protein sequence ID" value="KAK2973967.1"/>
    <property type="molecule type" value="Genomic_DNA"/>
</dbReference>
<comment type="caution">
    <text evidence="1">The sequence shown here is derived from an EMBL/GenBank/DDBJ whole genome shotgun (WGS) entry which is preliminary data.</text>
</comment>
<name>A0AA88UG43_9ASTE</name>
<dbReference type="Gene3D" id="2.120.10.80">
    <property type="entry name" value="Kelch-type beta propeller"/>
    <property type="match status" value="1"/>
</dbReference>
<gene>
    <name evidence="1" type="ORF">RJ640_030146</name>
</gene>
<dbReference type="InterPro" id="IPR050354">
    <property type="entry name" value="F-box/kelch-repeat_ARATH"/>
</dbReference>
<keyword evidence="2" id="KW-1185">Reference proteome</keyword>
<organism evidence="1 2">
    <name type="scientific">Escallonia rubra</name>
    <dbReference type="NCBI Taxonomy" id="112253"/>
    <lineage>
        <taxon>Eukaryota</taxon>
        <taxon>Viridiplantae</taxon>
        <taxon>Streptophyta</taxon>
        <taxon>Embryophyta</taxon>
        <taxon>Tracheophyta</taxon>
        <taxon>Spermatophyta</taxon>
        <taxon>Magnoliopsida</taxon>
        <taxon>eudicotyledons</taxon>
        <taxon>Gunneridae</taxon>
        <taxon>Pentapetalae</taxon>
        <taxon>asterids</taxon>
        <taxon>campanulids</taxon>
        <taxon>Escalloniales</taxon>
        <taxon>Escalloniaceae</taxon>
        <taxon>Escallonia</taxon>
    </lineage>
</organism>
<proteinExistence type="predicted"/>
<dbReference type="InterPro" id="IPR015915">
    <property type="entry name" value="Kelch-typ_b-propeller"/>
</dbReference>
<dbReference type="AlphaFoldDB" id="A0AA88UG43"/>
<protein>
    <submittedName>
        <fullName evidence="1">Uncharacterized protein</fullName>
    </submittedName>
</protein>
<accession>A0AA88UG43</accession>
<dbReference type="SUPFAM" id="SSF117281">
    <property type="entry name" value="Kelch motif"/>
    <property type="match status" value="1"/>
</dbReference>
<dbReference type="PANTHER" id="PTHR24414:SF39">
    <property type="entry name" value="OS02G0574900 PROTEIN"/>
    <property type="match status" value="1"/>
</dbReference>
<dbReference type="PANTHER" id="PTHR24414">
    <property type="entry name" value="F-BOX/KELCH-REPEAT PROTEIN SKIP4"/>
    <property type="match status" value="1"/>
</dbReference>
<evidence type="ECO:0000313" key="1">
    <source>
        <dbReference type="EMBL" id="KAK2973967.1"/>
    </source>
</evidence>